<feature type="compositionally biased region" description="Gly residues" evidence="3">
    <location>
        <begin position="55"/>
        <end position="64"/>
    </location>
</feature>
<dbReference type="GO" id="GO:0016829">
    <property type="term" value="F:lyase activity"/>
    <property type="evidence" value="ECO:0007669"/>
    <property type="project" value="UniProtKB-KW"/>
</dbReference>
<dbReference type="CDD" id="cd03416">
    <property type="entry name" value="CbiX_SirB_N"/>
    <property type="match status" value="1"/>
</dbReference>
<keyword evidence="2" id="KW-0456">Lyase</keyword>
<name>A0A0D7CRF6_9ACTN</name>
<dbReference type="EMBL" id="JRKI01000009">
    <property type="protein sequence ID" value="KIZ18445.1"/>
    <property type="molecule type" value="Genomic_DNA"/>
</dbReference>
<reference evidence="4 5" key="1">
    <citation type="submission" date="2014-09" db="EMBL/GenBank/DDBJ databases">
        <title>Draft genome sequence of Streptomyces natalensis ATCC 27448, producer of the antifungal pimaricin.</title>
        <authorList>
            <person name="Mendes M.V."/>
            <person name="Beites T."/>
            <person name="Pires S."/>
            <person name="Santos C.L."/>
            <person name="Moradas-Ferreira P."/>
        </authorList>
    </citation>
    <scope>NUCLEOTIDE SEQUENCE [LARGE SCALE GENOMIC DNA]</scope>
    <source>
        <strain evidence="4 5">ATCC 27448</strain>
    </source>
</reference>
<comment type="caution">
    <text evidence="4">The sequence shown here is derived from an EMBL/GenBank/DDBJ whole genome shotgun (WGS) entry which is preliminary data.</text>
</comment>
<evidence type="ECO:0008006" key="6">
    <source>
        <dbReference type="Google" id="ProtNLM"/>
    </source>
</evidence>
<dbReference type="Proteomes" id="UP000032458">
    <property type="component" value="Unassembled WGS sequence"/>
</dbReference>
<feature type="region of interest" description="Disordered" evidence="3">
    <location>
        <begin position="42"/>
        <end position="74"/>
    </location>
</feature>
<evidence type="ECO:0000256" key="2">
    <source>
        <dbReference type="ARBA" id="ARBA00023239"/>
    </source>
</evidence>
<feature type="compositionally biased region" description="Low complexity" evidence="3">
    <location>
        <begin position="45"/>
        <end position="54"/>
    </location>
</feature>
<dbReference type="PATRIC" id="fig|1240678.4.peg.1562"/>
<dbReference type="PANTHER" id="PTHR33542">
    <property type="entry name" value="SIROHYDROCHLORIN FERROCHELATASE, CHLOROPLASTIC"/>
    <property type="match status" value="1"/>
</dbReference>
<dbReference type="PANTHER" id="PTHR33542:SF5">
    <property type="entry name" value="FERROCHELATASE CHE1"/>
    <property type="match status" value="1"/>
</dbReference>
<protein>
    <recommendedName>
        <fullName evidence="6">Sirohydrochlorin cobaltochelatase</fullName>
    </recommendedName>
</protein>
<keyword evidence="1" id="KW-0479">Metal-binding</keyword>
<proteinExistence type="predicted"/>
<dbReference type="InterPro" id="IPR050963">
    <property type="entry name" value="Sirohydro_Cobaltochel/CbiX"/>
</dbReference>
<evidence type="ECO:0000313" key="5">
    <source>
        <dbReference type="Proteomes" id="UP000032458"/>
    </source>
</evidence>
<organism evidence="4 5">
    <name type="scientific">Streptomyces natalensis ATCC 27448</name>
    <dbReference type="NCBI Taxonomy" id="1240678"/>
    <lineage>
        <taxon>Bacteria</taxon>
        <taxon>Bacillati</taxon>
        <taxon>Actinomycetota</taxon>
        <taxon>Actinomycetes</taxon>
        <taxon>Kitasatosporales</taxon>
        <taxon>Streptomycetaceae</taxon>
        <taxon>Streptomyces</taxon>
    </lineage>
</organism>
<dbReference type="AlphaFoldDB" id="A0A0D7CRF6"/>
<dbReference type="SUPFAM" id="SSF53800">
    <property type="entry name" value="Chelatase"/>
    <property type="match status" value="1"/>
</dbReference>
<evidence type="ECO:0000313" key="4">
    <source>
        <dbReference type="EMBL" id="KIZ18445.1"/>
    </source>
</evidence>
<evidence type="ECO:0000256" key="1">
    <source>
        <dbReference type="ARBA" id="ARBA00022723"/>
    </source>
</evidence>
<dbReference type="Gene3D" id="3.40.50.1400">
    <property type="match status" value="2"/>
</dbReference>
<dbReference type="GO" id="GO:0046872">
    <property type="term" value="F:metal ion binding"/>
    <property type="evidence" value="ECO:0007669"/>
    <property type="project" value="UniProtKB-KW"/>
</dbReference>
<gene>
    <name evidence="4" type="ORF">SNA_07445</name>
</gene>
<sequence>MTEWISSQPTPDPVAPAGAAPLVLAAEITARLSTQLSHVRLHGYRSPGPRRPASGSGGAPGGAPDGAPDGATPTLVAVAHGSRDPRALPTVRALLDRVRALRPDLPVRLGHIELNRPRLADVLAELSGRAVLVPLLFGHGYHVTHDLPAALAAAPHLDGTVAAPLGPHSLLVEALYGRLLEAGFPDAPARARTAVVLASAGSRAARSGEDTARLARLLSARLGGVPVLPAFASAATPTVPEAVRLLTARGYDRIALASCFTAPGRFAAECAAHAPGAAAAPLGDHPALARLVLHRYDEAVARVSGHAPAPAHHRALAPAHG</sequence>
<evidence type="ECO:0000256" key="3">
    <source>
        <dbReference type="SAM" id="MobiDB-lite"/>
    </source>
</evidence>
<dbReference type="Pfam" id="PF01903">
    <property type="entry name" value="CbiX"/>
    <property type="match status" value="2"/>
</dbReference>
<keyword evidence="5" id="KW-1185">Reference proteome</keyword>
<accession>A0A0D7CRF6</accession>
<dbReference type="RefSeq" id="WP_052808887.1">
    <property type="nucleotide sequence ID" value="NZ_JRKI01000009.1"/>
</dbReference>
<dbReference type="InterPro" id="IPR002762">
    <property type="entry name" value="CbiX-like"/>
</dbReference>